<dbReference type="Proteomes" id="UP000324222">
    <property type="component" value="Unassembled WGS sequence"/>
</dbReference>
<name>A0A5B7KEI4_PORTR</name>
<accession>A0A5B7KEI4</accession>
<gene>
    <name evidence="1" type="ORF">E2C01_098574</name>
</gene>
<evidence type="ECO:0000313" key="1">
    <source>
        <dbReference type="EMBL" id="MPD02965.1"/>
    </source>
</evidence>
<comment type="caution">
    <text evidence="1">The sequence shown here is derived from an EMBL/GenBank/DDBJ whole genome shotgun (WGS) entry which is preliminary data.</text>
</comment>
<proteinExistence type="predicted"/>
<organism evidence="1 2">
    <name type="scientific">Portunus trituberculatus</name>
    <name type="common">Swimming crab</name>
    <name type="synonym">Neptunus trituberculatus</name>
    <dbReference type="NCBI Taxonomy" id="210409"/>
    <lineage>
        <taxon>Eukaryota</taxon>
        <taxon>Metazoa</taxon>
        <taxon>Ecdysozoa</taxon>
        <taxon>Arthropoda</taxon>
        <taxon>Crustacea</taxon>
        <taxon>Multicrustacea</taxon>
        <taxon>Malacostraca</taxon>
        <taxon>Eumalacostraca</taxon>
        <taxon>Eucarida</taxon>
        <taxon>Decapoda</taxon>
        <taxon>Pleocyemata</taxon>
        <taxon>Brachyura</taxon>
        <taxon>Eubrachyura</taxon>
        <taxon>Portunoidea</taxon>
        <taxon>Portunidae</taxon>
        <taxon>Portuninae</taxon>
        <taxon>Portunus</taxon>
    </lineage>
</organism>
<keyword evidence="2" id="KW-1185">Reference proteome</keyword>
<dbReference type="AlphaFoldDB" id="A0A5B7KEI4"/>
<sequence length="32" mass="3867">MYFYRAWPLRSCGPVSISILIQIFFKTMHTRC</sequence>
<protein>
    <submittedName>
        <fullName evidence="1">Uncharacterized protein</fullName>
    </submittedName>
</protein>
<evidence type="ECO:0000313" key="2">
    <source>
        <dbReference type="Proteomes" id="UP000324222"/>
    </source>
</evidence>
<dbReference type="EMBL" id="VSRR010133957">
    <property type="protein sequence ID" value="MPD02965.1"/>
    <property type="molecule type" value="Genomic_DNA"/>
</dbReference>
<reference evidence="1 2" key="1">
    <citation type="submission" date="2019-05" db="EMBL/GenBank/DDBJ databases">
        <title>Another draft genome of Portunus trituberculatus and its Hox gene families provides insights of decapod evolution.</title>
        <authorList>
            <person name="Jeong J.-H."/>
            <person name="Song I."/>
            <person name="Kim S."/>
            <person name="Choi T."/>
            <person name="Kim D."/>
            <person name="Ryu S."/>
            <person name="Kim W."/>
        </authorList>
    </citation>
    <scope>NUCLEOTIDE SEQUENCE [LARGE SCALE GENOMIC DNA]</scope>
    <source>
        <tissue evidence="1">Muscle</tissue>
    </source>
</reference>